<dbReference type="Gene3D" id="3.30.930.10">
    <property type="entry name" value="Bira Bifunctional Protein, Domain 2"/>
    <property type="match status" value="1"/>
</dbReference>
<dbReference type="CDD" id="cd16442">
    <property type="entry name" value="BPL"/>
    <property type="match status" value="1"/>
</dbReference>
<dbReference type="GO" id="GO:0005737">
    <property type="term" value="C:cytoplasm"/>
    <property type="evidence" value="ECO:0007669"/>
    <property type="project" value="TreeGrafter"/>
</dbReference>
<dbReference type="InterPro" id="IPR003142">
    <property type="entry name" value="BPL_C"/>
</dbReference>
<organism evidence="4">
    <name type="scientific">freshwater metagenome</name>
    <dbReference type="NCBI Taxonomy" id="449393"/>
    <lineage>
        <taxon>unclassified sequences</taxon>
        <taxon>metagenomes</taxon>
        <taxon>ecological metagenomes</taxon>
    </lineage>
</organism>
<evidence type="ECO:0000259" key="2">
    <source>
        <dbReference type="Pfam" id="PF02237"/>
    </source>
</evidence>
<feature type="domain" description="BPL/LPL catalytic" evidence="3">
    <location>
        <begin position="22"/>
        <end position="146"/>
    </location>
</feature>
<proteinExistence type="predicted"/>
<dbReference type="PANTHER" id="PTHR12835:SF5">
    <property type="entry name" value="BIOTIN--PROTEIN LIGASE"/>
    <property type="match status" value="1"/>
</dbReference>
<dbReference type="PANTHER" id="PTHR12835">
    <property type="entry name" value="BIOTIN PROTEIN LIGASE"/>
    <property type="match status" value="1"/>
</dbReference>
<sequence length="256" mass="27946">MTSTDYNWPENWFVRRVLETGSTNTDLYADALAGASSHSVLMADNQTAGRGRLDRTWEAKPGENLLVSLLFRSEANLLATWPRIVALAAAEACQKLFSSGRLNVSSAPTIKLKWPNDLLIGDRKLGGMLSVGDQQKQFVVVGIGINVGWAPQEAVSLSEFFSEKSPSPVELLENMLREITQIEKLSLIKQHEKYVGLLATLGKTVRVELTNGSVITGQAQDIDIEGRLVVVGADDNSVRHVIDTGDVVHLRNADHG</sequence>
<dbReference type="Pfam" id="PF02237">
    <property type="entry name" value="BPL_C"/>
    <property type="match status" value="1"/>
</dbReference>
<reference evidence="4" key="1">
    <citation type="submission" date="2020-05" db="EMBL/GenBank/DDBJ databases">
        <authorList>
            <person name="Chiriac C."/>
            <person name="Salcher M."/>
            <person name="Ghai R."/>
            <person name="Kavagutti S V."/>
        </authorList>
    </citation>
    <scope>NUCLEOTIDE SEQUENCE</scope>
</reference>
<protein>
    <submittedName>
        <fullName evidence="4">Unannotated protein</fullName>
    </submittedName>
</protein>
<dbReference type="InterPro" id="IPR045864">
    <property type="entry name" value="aa-tRNA-synth_II/BPL/LPL"/>
</dbReference>
<name>A0A6J6BB66_9ZZZZ</name>
<dbReference type="SUPFAM" id="SSF55681">
    <property type="entry name" value="Class II aaRS and biotin synthetases"/>
    <property type="match status" value="1"/>
</dbReference>
<gene>
    <name evidence="4" type="ORF">UFOPK1353_00656</name>
</gene>
<evidence type="ECO:0000259" key="3">
    <source>
        <dbReference type="Pfam" id="PF03099"/>
    </source>
</evidence>
<dbReference type="AlphaFoldDB" id="A0A6J6BB66"/>
<evidence type="ECO:0000313" key="4">
    <source>
        <dbReference type="EMBL" id="CAB4535897.1"/>
    </source>
</evidence>
<dbReference type="GO" id="GO:0004077">
    <property type="term" value="F:biotin--[biotin carboxyl-carrier protein] ligase activity"/>
    <property type="evidence" value="ECO:0007669"/>
    <property type="project" value="InterPro"/>
</dbReference>
<dbReference type="EMBL" id="CAEZSE010000094">
    <property type="protein sequence ID" value="CAB4535897.1"/>
    <property type="molecule type" value="Genomic_DNA"/>
</dbReference>
<feature type="domain" description="Biotin protein ligase C-terminal" evidence="2">
    <location>
        <begin position="200"/>
        <end position="249"/>
    </location>
</feature>
<evidence type="ECO:0000256" key="1">
    <source>
        <dbReference type="ARBA" id="ARBA00022598"/>
    </source>
</evidence>
<dbReference type="InterPro" id="IPR004408">
    <property type="entry name" value="Biotin_CoA_COase_ligase"/>
</dbReference>
<dbReference type="Pfam" id="PF03099">
    <property type="entry name" value="BPL_LplA_LipB"/>
    <property type="match status" value="1"/>
</dbReference>
<dbReference type="NCBIfam" id="TIGR00121">
    <property type="entry name" value="birA_ligase"/>
    <property type="match status" value="1"/>
</dbReference>
<dbReference type="InterPro" id="IPR004143">
    <property type="entry name" value="BPL_LPL_catalytic"/>
</dbReference>
<keyword evidence="1" id="KW-0436">Ligase</keyword>
<accession>A0A6J6BB66</accession>
<dbReference type="Gene3D" id="2.30.30.100">
    <property type="match status" value="1"/>
</dbReference>